<proteinExistence type="predicted"/>
<keyword evidence="1" id="KW-1133">Transmembrane helix</keyword>
<evidence type="ECO:0000256" key="1">
    <source>
        <dbReference type="SAM" id="Phobius"/>
    </source>
</evidence>
<evidence type="ECO:0000313" key="2">
    <source>
        <dbReference type="EMBL" id="KAJ8309315.1"/>
    </source>
</evidence>
<feature type="transmembrane region" description="Helical" evidence="1">
    <location>
        <begin position="26"/>
        <end position="51"/>
    </location>
</feature>
<gene>
    <name evidence="2" type="ORF">KUTeg_014189</name>
</gene>
<reference evidence="2 3" key="1">
    <citation type="submission" date="2022-12" db="EMBL/GenBank/DDBJ databases">
        <title>Chromosome-level genome of Tegillarca granosa.</title>
        <authorList>
            <person name="Kim J."/>
        </authorList>
    </citation>
    <scope>NUCLEOTIDE SEQUENCE [LARGE SCALE GENOMIC DNA]</scope>
    <source>
        <strain evidence="2">Teg-2019</strain>
        <tissue evidence="2">Adductor muscle</tissue>
    </source>
</reference>
<keyword evidence="1" id="KW-0812">Transmembrane</keyword>
<keyword evidence="3" id="KW-1185">Reference proteome</keyword>
<organism evidence="2 3">
    <name type="scientific">Tegillarca granosa</name>
    <name type="common">Malaysian cockle</name>
    <name type="synonym">Anadara granosa</name>
    <dbReference type="NCBI Taxonomy" id="220873"/>
    <lineage>
        <taxon>Eukaryota</taxon>
        <taxon>Metazoa</taxon>
        <taxon>Spiralia</taxon>
        <taxon>Lophotrochozoa</taxon>
        <taxon>Mollusca</taxon>
        <taxon>Bivalvia</taxon>
        <taxon>Autobranchia</taxon>
        <taxon>Pteriomorphia</taxon>
        <taxon>Arcoida</taxon>
        <taxon>Arcoidea</taxon>
        <taxon>Arcidae</taxon>
        <taxon>Tegillarca</taxon>
    </lineage>
</organism>
<name>A0ABQ9F125_TEGGR</name>
<dbReference type="EMBL" id="JARBDR010000657">
    <property type="protein sequence ID" value="KAJ8309315.1"/>
    <property type="molecule type" value="Genomic_DNA"/>
</dbReference>
<protein>
    <submittedName>
        <fullName evidence="2">Uncharacterized protein</fullName>
    </submittedName>
</protein>
<evidence type="ECO:0000313" key="3">
    <source>
        <dbReference type="Proteomes" id="UP001217089"/>
    </source>
</evidence>
<comment type="caution">
    <text evidence="2">The sequence shown here is derived from an EMBL/GenBank/DDBJ whole genome shotgun (WGS) entry which is preliminary data.</text>
</comment>
<keyword evidence="1" id="KW-0472">Membrane</keyword>
<accession>A0ABQ9F125</accession>
<feature type="non-terminal residue" evidence="2">
    <location>
        <position position="107"/>
    </location>
</feature>
<sequence>MLTKQTSHVKTKNFTNYNELLADYSIVLLTIISADFKLKYFMGFFFVVLFFPPTINKQSNSVMKTKYSIKITVFMFITDLRCQNFMEILFVEIVYDFYMINRTSSQN</sequence>
<dbReference type="Proteomes" id="UP001217089">
    <property type="component" value="Unassembled WGS sequence"/>
</dbReference>